<gene>
    <name evidence="7" type="ORF">TRICI_002563</name>
</gene>
<evidence type="ECO:0000256" key="1">
    <source>
        <dbReference type="ARBA" id="ARBA00004123"/>
    </source>
</evidence>
<organism evidence="7 8">
    <name type="scientific">Trichomonascus ciferrii</name>
    <dbReference type="NCBI Taxonomy" id="44093"/>
    <lineage>
        <taxon>Eukaryota</taxon>
        <taxon>Fungi</taxon>
        <taxon>Dikarya</taxon>
        <taxon>Ascomycota</taxon>
        <taxon>Saccharomycotina</taxon>
        <taxon>Dipodascomycetes</taxon>
        <taxon>Dipodascales</taxon>
        <taxon>Trichomonascaceae</taxon>
        <taxon>Trichomonascus</taxon>
        <taxon>Trichomonascus ciferrii complex</taxon>
    </lineage>
</organism>
<dbReference type="Pfam" id="PF09496">
    <property type="entry name" value="CENP-O"/>
    <property type="match status" value="1"/>
</dbReference>
<sequence>MVGIETDIQSLELESESIEDLRRQYDVLSVEKGLSTMMEMQQQMQIEGEEDGMEEMGLQQLYQEKLHRMTGVSAFRVKNGFGIRIELFSNAQFLSPHYMILRKNTKGLLEVYRHTIPAFIPLAKYQQDYLNVNMRLFVKKVRGDLMRILEKQTIFMEKLPHVKNVEVDPAFRLIKLHLDTEGTAYLICSDDYVKRAVVKDHPREQDWERLLLGPIDQLKSRLELAG</sequence>
<keyword evidence="4" id="KW-0158">Chromosome</keyword>
<evidence type="ECO:0000256" key="2">
    <source>
        <dbReference type="ARBA" id="ARBA00004584"/>
    </source>
</evidence>
<dbReference type="PANTHER" id="PTHR14582:SF1">
    <property type="entry name" value="CENTROMERE PROTEIN O"/>
    <property type="match status" value="1"/>
</dbReference>
<keyword evidence="6" id="KW-0137">Centromere</keyword>
<evidence type="ECO:0000256" key="5">
    <source>
        <dbReference type="ARBA" id="ARBA00023242"/>
    </source>
</evidence>
<comment type="similarity">
    <text evidence="3">Belongs to the CENP-O/MCM21 family.</text>
</comment>
<comment type="caution">
    <text evidence="7">The sequence shown here is derived from an EMBL/GenBank/DDBJ whole genome shotgun (WGS) entry which is preliminary data.</text>
</comment>
<evidence type="ECO:0000313" key="8">
    <source>
        <dbReference type="Proteomes" id="UP000761534"/>
    </source>
</evidence>
<protein>
    <submittedName>
        <fullName evidence="7">Uncharacterized protein</fullName>
    </submittedName>
</protein>
<dbReference type="AlphaFoldDB" id="A0A642V600"/>
<dbReference type="OrthoDB" id="10050372at2759"/>
<dbReference type="VEuPathDB" id="FungiDB:TRICI_002563"/>
<evidence type="ECO:0000256" key="4">
    <source>
        <dbReference type="ARBA" id="ARBA00022454"/>
    </source>
</evidence>
<name>A0A642V600_9ASCO</name>
<evidence type="ECO:0000313" key="7">
    <source>
        <dbReference type="EMBL" id="KAA8915206.1"/>
    </source>
</evidence>
<proteinExistence type="inferred from homology"/>
<evidence type="ECO:0000256" key="3">
    <source>
        <dbReference type="ARBA" id="ARBA00007321"/>
    </source>
</evidence>
<dbReference type="GO" id="GO:0031511">
    <property type="term" value="C:Mis6-Sim4 complex"/>
    <property type="evidence" value="ECO:0007669"/>
    <property type="project" value="TreeGrafter"/>
</dbReference>
<dbReference type="CDD" id="cd23830">
    <property type="entry name" value="DRWD-N_Mcm21"/>
    <property type="match status" value="1"/>
</dbReference>
<keyword evidence="8" id="KW-1185">Reference proteome</keyword>
<keyword evidence="5" id="KW-0539">Nucleus</keyword>
<evidence type="ECO:0000256" key="6">
    <source>
        <dbReference type="ARBA" id="ARBA00023328"/>
    </source>
</evidence>
<reference evidence="7" key="1">
    <citation type="journal article" date="2019" name="G3 (Bethesda)">
        <title>Genome Assemblies of Two Rare Opportunistic Yeast Pathogens: Diutina rugosa (syn. Candida rugosa) and Trichomonascus ciferrii (syn. Candida ciferrii).</title>
        <authorList>
            <person name="Mixao V."/>
            <person name="Saus E."/>
            <person name="Hansen A.P."/>
            <person name="Lass-Florl C."/>
            <person name="Gabaldon T."/>
        </authorList>
    </citation>
    <scope>NUCLEOTIDE SEQUENCE</scope>
    <source>
        <strain evidence="7">CBS 4856</strain>
    </source>
</reference>
<comment type="subcellular location">
    <subcellularLocation>
        <location evidence="2">Chromosome</location>
        <location evidence="2">Centromere</location>
    </subcellularLocation>
    <subcellularLocation>
        <location evidence="1">Nucleus</location>
    </subcellularLocation>
</comment>
<dbReference type="Proteomes" id="UP000761534">
    <property type="component" value="Unassembled WGS sequence"/>
</dbReference>
<dbReference type="GO" id="GO:0005634">
    <property type="term" value="C:nucleus"/>
    <property type="evidence" value="ECO:0007669"/>
    <property type="project" value="UniProtKB-SubCell"/>
</dbReference>
<dbReference type="PANTHER" id="PTHR14582">
    <property type="entry name" value="INNER KINETOCHORE SUBUNIT MAL2"/>
    <property type="match status" value="1"/>
</dbReference>
<dbReference type="InterPro" id="IPR018464">
    <property type="entry name" value="CENP-O"/>
</dbReference>
<accession>A0A642V600</accession>
<dbReference type="EMBL" id="SWFS01000179">
    <property type="protein sequence ID" value="KAA8915206.1"/>
    <property type="molecule type" value="Genomic_DNA"/>
</dbReference>